<protein>
    <recommendedName>
        <fullName evidence="3">HEAT repeat-containing protein</fullName>
    </recommendedName>
</protein>
<dbReference type="EMBL" id="FPBD01000017">
    <property type="protein sequence ID" value="SFU17348.1"/>
    <property type="molecule type" value="Genomic_DNA"/>
</dbReference>
<gene>
    <name evidence="1" type="ORF">SAMN05444141_1172</name>
</gene>
<organism evidence="1 2">
    <name type="scientific">Pseudovibrio denitrificans</name>
    <dbReference type="NCBI Taxonomy" id="258256"/>
    <lineage>
        <taxon>Bacteria</taxon>
        <taxon>Pseudomonadati</taxon>
        <taxon>Pseudomonadota</taxon>
        <taxon>Alphaproteobacteria</taxon>
        <taxon>Hyphomicrobiales</taxon>
        <taxon>Stappiaceae</taxon>
        <taxon>Pseudovibrio</taxon>
    </lineage>
</organism>
<dbReference type="AlphaFoldDB" id="A0A1I7E092"/>
<accession>A0A1I7E092</accession>
<keyword evidence="2" id="KW-1185">Reference proteome</keyword>
<evidence type="ECO:0000313" key="2">
    <source>
        <dbReference type="Proteomes" id="UP000183371"/>
    </source>
</evidence>
<sequence length="174" mass="19789">MTQTAAEFLAELAKSKEYQATQEAKRIEVARLAKIYDADEKELVQELNEAGFDVQSVWDFVNTKEDYLGAEKILVKHLKQKHHPRIQSGVVRSLMVAEFSENDELWDLLIEMYAHTPSDEAIEVPEERGLQQAIAFTLECLAKPSRVDSLIRLVSRKPDGDAVSFLEETVLRLS</sequence>
<name>A0A1I7E092_9HYPH</name>
<dbReference type="RefSeq" id="WP_054785748.1">
    <property type="nucleotide sequence ID" value="NZ_FPBD01000017.1"/>
</dbReference>
<evidence type="ECO:0008006" key="3">
    <source>
        <dbReference type="Google" id="ProtNLM"/>
    </source>
</evidence>
<dbReference type="Proteomes" id="UP000183371">
    <property type="component" value="Unassembled WGS sequence"/>
</dbReference>
<reference evidence="2" key="1">
    <citation type="submission" date="2016-10" db="EMBL/GenBank/DDBJ databases">
        <authorList>
            <person name="Varghese N."/>
            <person name="Submissions S."/>
        </authorList>
    </citation>
    <scope>NUCLEOTIDE SEQUENCE [LARGE SCALE GENOMIC DNA]</scope>
    <source>
        <strain evidence="2">DSM 17465</strain>
    </source>
</reference>
<proteinExistence type="predicted"/>
<evidence type="ECO:0000313" key="1">
    <source>
        <dbReference type="EMBL" id="SFU17348.1"/>
    </source>
</evidence>